<proteinExistence type="predicted"/>
<dbReference type="SUPFAM" id="SSF53850">
    <property type="entry name" value="Periplasmic binding protein-like II"/>
    <property type="match status" value="1"/>
</dbReference>
<protein>
    <submittedName>
        <fullName evidence="2">Extracellular solute-binding protein</fullName>
    </submittedName>
</protein>
<evidence type="ECO:0000256" key="1">
    <source>
        <dbReference type="SAM" id="SignalP"/>
    </source>
</evidence>
<keyword evidence="3" id="KW-1185">Reference proteome</keyword>
<keyword evidence="1" id="KW-0732">Signal</keyword>
<accession>A0A7G9WIG0</accession>
<dbReference type="InterPro" id="IPR050490">
    <property type="entry name" value="Bact_solute-bd_prot1"/>
</dbReference>
<dbReference type="PANTHER" id="PTHR43649">
    <property type="entry name" value="ARABINOSE-BINDING PROTEIN-RELATED"/>
    <property type="match status" value="1"/>
</dbReference>
<gene>
    <name evidence="2" type="ORF">H6X83_02120</name>
</gene>
<dbReference type="PANTHER" id="PTHR43649:SF12">
    <property type="entry name" value="DIACETYLCHITOBIOSE BINDING PROTEIN DASA"/>
    <property type="match status" value="1"/>
</dbReference>
<feature type="chain" id="PRO_5039127221" evidence="1">
    <location>
        <begin position="23"/>
        <end position="540"/>
    </location>
</feature>
<name>A0A7G9WIG0_9FIRM</name>
<dbReference type="Gene3D" id="3.40.190.10">
    <property type="entry name" value="Periplasmic binding protein-like II"/>
    <property type="match status" value="2"/>
</dbReference>
<evidence type="ECO:0000313" key="3">
    <source>
        <dbReference type="Proteomes" id="UP000516046"/>
    </source>
</evidence>
<sequence>MKKRMRVLGLVLAGALCASACAGCGSNNSSSSAGSTVAATNENFNKEGLPIAKNTITLNVLTTRWGSMGDTFTKNQWLVDLEKQTNVKIKWQVQSLNDWSEQKSIMLASGELPDIIIGDQTFTSEDIVNNQDLFQPMDDLIEQYMPNYKKALAEYPQIKKVSIFPDGKMYSLAKNLPSRPSVRNQPIINKTWLDKLGLKAPTTVDELENVLKAFKEKDPNGNGKADELPVIGTNKSLNLNLLDPFMEADPYDTNFVLESGKPVYKYATAGYKEGVKWLNQLYKEGLIDTEAFTADDTMDTAKNQDANTARVGFTYAWTPDALFGKWSSQYEAIAPIAGPDGTKRAGGDPDGYSSITGNEVEITKTCKHPEIAARWVDQFYTNEASIQNFWGAIGTVIKKNSDGTYELNDPPAGTSADAWYWDQSLRDFGPKYVTKDFQSKIKLSSKSGDGLKLEISKLGEQYLQKDFFPNNIMHTAEEYAEMPTLATDLGNYANATLAKWVTKGGVDAEWDAYQKKLKDMGLDKYVKIQSDAYNRYLQAK</sequence>
<feature type="signal peptide" evidence="1">
    <location>
        <begin position="1"/>
        <end position="22"/>
    </location>
</feature>
<dbReference type="RefSeq" id="WP_212507534.1">
    <property type="nucleotide sequence ID" value="NZ_CP060696.1"/>
</dbReference>
<dbReference type="AlphaFoldDB" id="A0A7G9WIG0"/>
<organism evidence="2 3">
    <name type="scientific">Caproicibacterium amylolyticum</name>
    <dbReference type="NCBI Taxonomy" id="2766537"/>
    <lineage>
        <taxon>Bacteria</taxon>
        <taxon>Bacillati</taxon>
        <taxon>Bacillota</taxon>
        <taxon>Clostridia</taxon>
        <taxon>Eubacteriales</taxon>
        <taxon>Oscillospiraceae</taxon>
        <taxon>Caproicibacterium</taxon>
    </lineage>
</organism>
<evidence type="ECO:0000313" key="2">
    <source>
        <dbReference type="EMBL" id="QNO18472.1"/>
    </source>
</evidence>
<reference evidence="2 3" key="1">
    <citation type="submission" date="2020-08" db="EMBL/GenBank/DDBJ databases">
        <authorList>
            <person name="Ren C."/>
            <person name="Gu Y."/>
            <person name="Xu Y."/>
        </authorList>
    </citation>
    <scope>NUCLEOTIDE SEQUENCE [LARGE SCALE GENOMIC DNA]</scope>
    <source>
        <strain evidence="2 3">LBM18003</strain>
    </source>
</reference>
<dbReference type="EMBL" id="CP060696">
    <property type="protein sequence ID" value="QNO18472.1"/>
    <property type="molecule type" value="Genomic_DNA"/>
</dbReference>
<dbReference type="Proteomes" id="UP000516046">
    <property type="component" value="Chromosome"/>
</dbReference>
<dbReference type="KEGG" id="caml:H6X83_02120"/>